<dbReference type="PANTHER" id="PTHR34970">
    <property type="entry name" value="ABC TRANSPORTER A FAMILY PROTEIN"/>
    <property type="match status" value="1"/>
</dbReference>
<keyword evidence="1" id="KW-0472">Membrane</keyword>
<sequence length="72" mass="7889">MGYVLRVKMASFFAGAATASLIGLYLLHEDYKAAHHSISQKMKGLHESLDGRITSLERLKEVEASKPVEAAD</sequence>
<reference evidence="2 3" key="1">
    <citation type="journal article" date="2019" name="Genome Biol. Evol.">
        <title>The Rhododendron genome and chromosomal organization provide insight into shared whole-genome duplications across the heath family (Ericaceae).</title>
        <authorList>
            <person name="Soza V.L."/>
            <person name="Lindsley D."/>
            <person name="Waalkes A."/>
            <person name="Ramage E."/>
            <person name="Patwardhan R.P."/>
            <person name="Burton J.N."/>
            <person name="Adey A."/>
            <person name="Kumar A."/>
            <person name="Qiu R."/>
            <person name="Shendure J."/>
            <person name="Hall B."/>
        </authorList>
    </citation>
    <scope>NUCLEOTIDE SEQUENCE [LARGE SCALE GENOMIC DNA]</scope>
    <source>
        <strain evidence="2">RSF 1966-606</strain>
    </source>
</reference>
<keyword evidence="1" id="KW-1133">Transmembrane helix</keyword>
<feature type="transmembrane region" description="Helical" evidence="1">
    <location>
        <begin position="6"/>
        <end position="27"/>
    </location>
</feature>
<evidence type="ECO:0000256" key="1">
    <source>
        <dbReference type="SAM" id="Phobius"/>
    </source>
</evidence>
<evidence type="ECO:0000313" key="2">
    <source>
        <dbReference type="EMBL" id="KAE9464701.1"/>
    </source>
</evidence>
<evidence type="ECO:0000313" key="3">
    <source>
        <dbReference type="Proteomes" id="UP000428333"/>
    </source>
</evidence>
<dbReference type="EMBL" id="QEFC01000328">
    <property type="protein sequence ID" value="KAE9464701.1"/>
    <property type="molecule type" value="Genomic_DNA"/>
</dbReference>
<dbReference type="PANTHER" id="PTHR34970:SF2">
    <property type="entry name" value="ABC TRANSPORTER A FAMILY PROTEIN"/>
    <property type="match status" value="1"/>
</dbReference>
<feature type="non-terminal residue" evidence="2">
    <location>
        <position position="1"/>
    </location>
</feature>
<dbReference type="AlphaFoldDB" id="A0A6A4M8K6"/>
<keyword evidence="1" id="KW-0812">Transmembrane</keyword>
<gene>
    <name evidence="2" type="ORF">C3L33_03395</name>
</gene>
<proteinExistence type="predicted"/>
<dbReference type="Proteomes" id="UP000428333">
    <property type="component" value="Linkage Group LG02"/>
</dbReference>
<accession>A0A6A4M8K6</accession>
<dbReference type="OrthoDB" id="1911459at2759"/>
<protein>
    <submittedName>
        <fullName evidence="2">Uncharacterized protein</fullName>
    </submittedName>
</protein>
<keyword evidence="3" id="KW-1185">Reference proteome</keyword>
<name>A0A6A4M8K6_9ERIC</name>
<organism evidence="2 3">
    <name type="scientific">Rhododendron williamsianum</name>
    <dbReference type="NCBI Taxonomy" id="262921"/>
    <lineage>
        <taxon>Eukaryota</taxon>
        <taxon>Viridiplantae</taxon>
        <taxon>Streptophyta</taxon>
        <taxon>Embryophyta</taxon>
        <taxon>Tracheophyta</taxon>
        <taxon>Spermatophyta</taxon>
        <taxon>Magnoliopsida</taxon>
        <taxon>eudicotyledons</taxon>
        <taxon>Gunneridae</taxon>
        <taxon>Pentapetalae</taxon>
        <taxon>asterids</taxon>
        <taxon>Ericales</taxon>
        <taxon>Ericaceae</taxon>
        <taxon>Ericoideae</taxon>
        <taxon>Rhodoreae</taxon>
        <taxon>Rhododendron</taxon>
    </lineage>
</organism>
<comment type="caution">
    <text evidence="2">The sequence shown here is derived from an EMBL/GenBank/DDBJ whole genome shotgun (WGS) entry which is preliminary data.</text>
</comment>